<evidence type="ECO:0000313" key="2">
    <source>
        <dbReference type="EMBL" id="RGW41288.1"/>
    </source>
</evidence>
<gene>
    <name evidence="2" type="ORF">DWV78_02060</name>
</gene>
<dbReference type="AlphaFoldDB" id="A0A413BKS5"/>
<dbReference type="Proteomes" id="UP000286581">
    <property type="component" value="Unassembled WGS sequence"/>
</dbReference>
<accession>A0A413BKS5</accession>
<organism evidence="2 3">
    <name type="scientific">Agathobacter rectalis</name>
    <dbReference type="NCBI Taxonomy" id="39491"/>
    <lineage>
        <taxon>Bacteria</taxon>
        <taxon>Bacillati</taxon>
        <taxon>Bacillota</taxon>
        <taxon>Clostridia</taxon>
        <taxon>Lachnospirales</taxon>
        <taxon>Lachnospiraceae</taxon>
        <taxon>Agathobacter</taxon>
    </lineage>
</organism>
<comment type="caution">
    <text evidence="2">The sequence shown here is derived from an EMBL/GenBank/DDBJ whole genome shotgun (WGS) entry which is preliminary data.</text>
</comment>
<name>A0A413BKS5_9FIRM</name>
<feature type="transmembrane region" description="Helical" evidence="1">
    <location>
        <begin position="52"/>
        <end position="68"/>
    </location>
</feature>
<evidence type="ECO:0000256" key="1">
    <source>
        <dbReference type="SAM" id="Phobius"/>
    </source>
</evidence>
<keyword evidence="1" id="KW-0812">Transmembrane</keyword>
<keyword evidence="1" id="KW-0472">Membrane</keyword>
<sequence>MLIPFCFFHNYSKPPTHIRKNRTILVLYLRCLHASMTHQLLLFSVVLNSKNIYNYIILSAYHALVIIIKKKKTCNNCKS</sequence>
<evidence type="ECO:0000313" key="3">
    <source>
        <dbReference type="Proteomes" id="UP000286581"/>
    </source>
</evidence>
<protein>
    <submittedName>
        <fullName evidence="2">Uncharacterized protein</fullName>
    </submittedName>
</protein>
<proteinExistence type="predicted"/>
<dbReference type="EMBL" id="QSAE01000003">
    <property type="protein sequence ID" value="RGW41288.1"/>
    <property type="molecule type" value="Genomic_DNA"/>
</dbReference>
<keyword evidence="1" id="KW-1133">Transmembrane helix</keyword>
<reference evidence="2 3" key="1">
    <citation type="submission" date="2018-08" db="EMBL/GenBank/DDBJ databases">
        <title>A genome reference for cultivated species of the human gut microbiota.</title>
        <authorList>
            <person name="Zou Y."/>
            <person name="Xue W."/>
            <person name="Luo G."/>
        </authorList>
    </citation>
    <scope>NUCLEOTIDE SEQUENCE [LARGE SCALE GENOMIC DNA]</scope>
    <source>
        <strain evidence="2 3">AF12-8</strain>
    </source>
</reference>